<protein>
    <submittedName>
        <fullName evidence="1">Uncharacterized protein</fullName>
    </submittedName>
</protein>
<dbReference type="Proteomes" id="UP000077521">
    <property type="component" value="Unassembled WGS sequence"/>
</dbReference>
<reference evidence="1" key="2">
    <citation type="journal article" date="2019" name="IMA Fungus">
        <title>Genome sequencing and comparison of five Tilletia species to identify candidate genes for the detection of regulated species infecting wheat.</title>
        <authorList>
            <person name="Nguyen H.D.T."/>
            <person name="Sultana T."/>
            <person name="Kesanakurti P."/>
            <person name="Hambleton S."/>
        </authorList>
    </citation>
    <scope>NUCLEOTIDE SEQUENCE</scope>
    <source>
        <strain evidence="1">DAOMC 236416</strain>
    </source>
</reference>
<proteinExistence type="predicted"/>
<gene>
    <name evidence="1" type="ORF">A4X13_0g8424</name>
</gene>
<evidence type="ECO:0000313" key="2">
    <source>
        <dbReference type="Proteomes" id="UP000077521"/>
    </source>
</evidence>
<accession>A0A8T8SEX7</accession>
<keyword evidence="2" id="KW-1185">Reference proteome</keyword>
<comment type="caution">
    <text evidence="1">The sequence shown here is derived from an EMBL/GenBank/DDBJ whole genome shotgun (WGS) entry which is preliminary data.</text>
</comment>
<dbReference type="EMBL" id="LWDF02001459">
    <property type="protein sequence ID" value="KAE8238667.1"/>
    <property type="molecule type" value="Genomic_DNA"/>
</dbReference>
<organism evidence="1 2">
    <name type="scientific">Tilletia indica</name>
    <dbReference type="NCBI Taxonomy" id="43049"/>
    <lineage>
        <taxon>Eukaryota</taxon>
        <taxon>Fungi</taxon>
        <taxon>Dikarya</taxon>
        <taxon>Basidiomycota</taxon>
        <taxon>Ustilaginomycotina</taxon>
        <taxon>Exobasidiomycetes</taxon>
        <taxon>Tilletiales</taxon>
        <taxon>Tilletiaceae</taxon>
        <taxon>Tilletia</taxon>
    </lineage>
</organism>
<sequence>MITYPPLSSPVFILAKSHTYSGHDYSWSDDLEPPFQGNSEARAAQALYHAHVTFMELHTNASRPFKGLGTFTMLADPSTLDRFLSHPIISHTLVFFRTVSLEIASMIDPFLAVAINQTQASAIDSPLESSACPGFGPFYSSDDERSSIFQPLFGAVLASITLPHPGDARYSKAGHPQPNNPEAVAHATRVAGPILEELFQYIVDNAYEMAAEQTQKYMVPVEPWG</sequence>
<evidence type="ECO:0000313" key="1">
    <source>
        <dbReference type="EMBL" id="KAE8238667.1"/>
    </source>
</evidence>
<dbReference type="AlphaFoldDB" id="A0A8T8SEX7"/>
<name>A0A8T8SEX7_9BASI</name>
<reference evidence="1" key="1">
    <citation type="submission" date="2016-04" db="EMBL/GenBank/DDBJ databases">
        <authorList>
            <person name="Nguyen H.D."/>
            <person name="Samba Siva P."/>
            <person name="Cullis J."/>
            <person name="Levesque C.A."/>
            <person name="Hambleton S."/>
        </authorList>
    </citation>
    <scope>NUCLEOTIDE SEQUENCE</scope>
    <source>
        <strain evidence="1">DAOMC 236416</strain>
    </source>
</reference>